<comment type="subcellular location">
    <subcellularLocation>
        <location evidence="1">Membrane</location>
        <topology evidence="1">Multi-pass membrane protein</topology>
    </subcellularLocation>
</comment>
<dbReference type="InterPro" id="IPR045069">
    <property type="entry name" value="MATE_euk"/>
</dbReference>
<evidence type="ECO:0000256" key="2">
    <source>
        <dbReference type="ARBA" id="ARBA00010199"/>
    </source>
</evidence>
<proteinExistence type="inferred from homology"/>
<dbReference type="CDD" id="cd13132">
    <property type="entry name" value="MATE_eukaryotic"/>
    <property type="match status" value="1"/>
</dbReference>
<feature type="transmembrane region" description="Helical" evidence="6">
    <location>
        <begin position="105"/>
        <end position="126"/>
    </location>
</feature>
<evidence type="ECO:0000313" key="7">
    <source>
        <dbReference type="EMBL" id="ORZ03415.1"/>
    </source>
</evidence>
<dbReference type="Pfam" id="PF01554">
    <property type="entry name" value="MatE"/>
    <property type="match status" value="2"/>
</dbReference>
<evidence type="ECO:0000256" key="4">
    <source>
        <dbReference type="ARBA" id="ARBA00022989"/>
    </source>
</evidence>
<keyword evidence="3 6" id="KW-0812">Transmembrane</keyword>
<dbReference type="InParanoid" id="A0A1X2HUZ1"/>
<dbReference type="NCBIfam" id="TIGR00797">
    <property type="entry name" value="matE"/>
    <property type="match status" value="1"/>
</dbReference>
<organism evidence="7 8">
    <name type="scientific">Syncephalastrum racemosum</name>
    <name type="common">Filamentous fungus</name>
    <dbReference type="NCBI Taxonomy" id="13706"/>
    <lineage>
        <taxon>Eukaryota</taxon>
        <taxon>Fungi</taxon>
        <taxon>Fungi incertae sedis</taxon>
        <taxon>Mucoromycota</taxon>
        <taxon>Mucoromycotina</taxon>
        <taxon>Mucoromycetes</taxon>
        <taxon>Mucorales</taxon>
        <taxon>Syncephalastraceae</taxon>
        <taxon>Syncephalastrum</taxon>
    </lineage>
</organism>
<feature type="transmembrane region" description="Helical" evidence="6">
    <location>
        <begin position="180"/>
        <end position="197"/>
    </location>
</feature>
<feature type="transmembrane region" description="Helical" evidence="6">
    <location>
        <begin position="234"/>
        <end position="260"/>
    </location>
</feature>
<dbReference type="OrthoDB" id="2126698at2759"/>
<dbReference type="GO" id="GO:1990961">
    <property type="term" value="P:xenobiotic detoxification by transmembrane export across the plasma membrane"/>
    <property type="evidence" value="ECO:0007669"/>
    <property type="project" value="InterPro"/>
</dbReference>
<feature type="transmembrane region" description="Helical" evidence="6">
    <location>
        <begin position="138"/>
        <end position="160"/>
    </location>
</feature>
<dbReference type="EMBL" id="MCGN01000001">
    <property type="protein sequence ID" value="ORZ03415.1"/>
    <property type="molecule type" value="Genomic_DNA"/>
</dbReference>
<dbReference type="GO" id="GO:0016020">
    <property type="term" value="C:membrane"/>
    <property type="evidence" value="ECO:0007669"/>
    <property type="project" value="UniProtKB-SubCell"/>
</dbReference>
<feature type="transmembrane region" description="Helical" evidence="6">
    <location>
        <begin position="63"/>
        <end position="85"/>
    </location>
</feature>
<feature type="transmembrane region" description="Helical" evidence="6">
    <location>
        <begin position="432"/>
        <end position="452"/>
    </location>
</feature>
<dbReference type="PANTHER" id="PTHR11206">
    <property type="entry name" value="MULTIDRUG RESISTANCE PROTEIN"/>
    <property type="match status" value="1"/>
</dbReference>
<name>A0A1X2HUZ1_SYNRA</name>
<evidence type="ECO:0000256" key="1">
    <source>
        <dbReference type="ARBA" id="ARBA00004141"/>
    </source>
</evidence>
<keyword evidence="4 6" id="KW-1133">Transmembrane helix</keyword>
<protein>
    <submittedName>
        <fullName evidence="7">Mate-domain-containing protein</fullName>
    </submittedName>
</protein>
<feature type="transmembrane region" description="Helical" evidence="6">
    <location>
        <begin position="357"/>
        <end position="381"/>
    </location>
</feature>
<sequence>MKRMAYAPKTPTANESTALLSDSGKKLRLYDQSNHEQQAGIDGKGEEFWMKVMVSEAKVVVDYAWPLLITYLVGLGMKLVDVWFLGRLGSQVMAVASLGNLFTTVGGIAVGTGLLTAVETLVAQAYTGANDPKTLGIIFQRGLIIMALVSIPISILWLFAEPILAHMGQSPDLARLAQQFLYFCIPFIYPVFVSTSIRKFLQSLGKMRITMYMLICVFPLNLMSNFIFLDYLQLGYIGAACHVLTFHLIVLVVFILFLLFGTDFRTHYWPGWSKHALTSWDTFLKLGVPGMLSVSTDWAFEVCALVAGTLGKTSLAGQSIVLAVNSFLLEIPNAISRALATRVGHLLGADQPHRIKACIIITVSGTISIVAFDAALMYFLKSRIAQHFTTDPEVQGAVLELMPVACASHLFAGAGHLLSAVLNAYGRQPMVAAVNISSFYILGLPFGVYLTYAHGWGLVGIWSGVVVAGFIKCASEAYLLLFVTNAETECRRSSRLVYHQETIASQLPTNTRE</sequence>
<evidence type="ECO:0000256" key="5">
    <source>
        <dbReference type="ARBA" id="ARBA00023136"/>
    </source>
</evidence>
<dbReference type="GO" id="GO:0015297">
    <property type="term" value="F:antiporter activity"/>
    <property type="evidence" value="ECO:0007669"/>
    <property type="project" value="InterPro"/>
</dbReference>
<dbReference type="InterPro" id="IPR002528">
    <property type="entry name" value="MATE_fam"/>
</dbReference>
<keyword evidence="5 6" id="KW-0472">Membrane</keyword>
<evidence type="ECO:0000256" key="3">
    <source>
        <dbReference type="ARBA" id="ARBA00022692"/>
    </source>
</evidence>
<dbReference type="OMA" id="GAGQHDM"/>
<keyword evidence="8" id="KW-1185">Reference proteome</keyword>
<feature type="transmembrane region" description="Helical" evidence="6">
    <location>
        <begin position="458"/>
        <end position="483"/>
    </location>
</feature>
<feature type="transmembrane region" description="Helical" evidence="6">
    <location>
        <begin position="209"/>
        <end position="228"/>
    </location>
</feature>
<reference evidence="7 8" key="1">
    <citation type="submission" date="2016-07" db="EMBL/GenBank/DDBJ databases">
        <title>Pervasive Adenine N6-methylation of Active Genes in Fungi.</title>
        <authorList>
            <consortium name="DOE Joint Genome Institute"/>
            <person name="Mondo S.J."/>
            <person name="Dannebaum R.O."/>
            <person name="Kuo R.C."/>
            <person name="Labutti K."/>
            <person name="Haridas S."/>
            <person name="Kuo A."/>
            <person name="Salamov A."/>
            <person name="Ahrendt S.R."/>
            <person name="Lipzen A."/>
            <person name="Sullivan W."/>
            <person name="Andreopoulos W.B."/>
            <person name="Clum A."/>
            <person name="Lindquist E."/>
            <person name="Daum C."/>
            <person name="Ramamoorthy G.K."/>
            <person name="Gryganskyi A."/>
            <person name="Culley D."/>
            <person name="Magnuson J.K."/>
            <person name="James T.Y."/>
            <person name="O'Malley M.A."/>
            <person name="Stajich J.E."/>
            <person name="Spatafora J.W."/>
            <person name="Visel A."/>
            <person name="Grigoriev I.V."/>
        </authorList>
    </citation>
    <scope>NUCLEOTIDE SEQUENCE [LARGE SCALE GENOMIC DNA]</scope>
    <source>
        <strain evidence="7 8">NRRL 2496</strain>
    </source>
</reference>
<dbReference type="AlphaFoldDB" id="A0A1X2HUZ1"/>
<evidence type="ECO:0000313" key="8">
    <source>
        <dbReference type="Proteomes" id="UP000242180"/>
    </source>
</evidence>
<accession>A0A1X2HUZ1</accession>
<gene>
    <name evidence="7" type="ORF">BCR43DRAFT_483309</name>
</gene>
<comment type="caution">
    <text evidence="7">The sequence shown here is derived from an EMBL/GenBank/DDBJ whole genome shotgun (WGS) entry which is preliminary data.</text>
</comment>
<feature type="transmembrane region" description="Helical" evidence="6">
    <location>
        <begin position="401"/>
        <end position="425"/>
    </location>
</feature>
<comment type="similarity">
    <text evidence="2">Belongs to the multi antimicrobial extrusion (MATE) (TC 2.A.66.1) family.</text>
</comment>
<dbReference type="Proteomes" id="UP000242180">
    <property type="component" value="Unassembled WGS sequence"/>
</dbReference>
<dbReference type="GO" id="GO:0042910">
    <property type="term" value="F:xenobiotic transmembrane transporter activity"/>
    <property type="evidence" value="ECO:0007669"/>
    <property type="project" value="InterPro"/>
</dbReference>
<evidence type="ECO:0000256" key="6">
    <source>
        <dbReference type="SAM" id="Phobius"/>
    </source>
</evidence>
<dbReference type="STRING" id="13706.A0A1X2HUZ1"/>